<dbReference type="EMBL" id="JX053233">
    <property type="protein sequence ID" value="AFK11461.1"/>
    <property type="molecule type" value="mRNA"/>
</dbReference>
<keyword evidence="2" id="KW-0732">Signal</keyword>
<evidence type="ECO:0000256" key="5">
    <source>
        <dbReference type="ARBA" id="ARBA00023157"/>
    </source>
</evidence>
<dbReference type="InterPro" id="IPR018114">
    <property type="entry name" value="TRYPSIN_HIS"/>
</dbReference>
<dbReference type="InterPro" id="IPR009003">
    <property type="entry name" value="Peptidase_S1_PA"/>
</dbReference>
<reference evidence="9" key="5">
    <citation type="submission" date="2025-05" db="UniProtKB">
        <authorList>
            <consortium name="Ensembl"/>
        </authorList>
    </citation>
    <scope>IDENTIFICATION</scope>
</reference>
<evidence type="ECO:0000256" key="6">
    <source>
        <dbReference type="RuleBase" id="RU363034"/>
    </source>
</evidence>
<dbReference type="PANTHER" id="PTHR24271">
    <property type="entry name" value="KALLIKREIN-RELATED"/>
    <property type="match status" value="1"/>
</dbReference>
<proteinExistence type="evidence at transcript level"/>
<dbReference type="Gene3D" id="2.40.10.10">
    <property type="entry name" value="Trypsin-like serine proteases"/>
    <property type="match status" value="2"/>
</dbReference>
<dbReference type="GeneTree" id="ENSGT00940000161886"/>
<dbReference type="AlphaFoldDB" id="K4G0M0"/>
<dbReference type="PRINTS" id="PR00722">
    <property type="entry name" value="CHYMOTRYPSIN"/>
</dbReference>
<protein>
    <submittedName>
        <fullName evidence="8">Granzyme K-like protein</fullName>
    </submittedName>
</protein>
<feature type="domain" description="Peptidase S1" evidence="7">
    <location>
        <begin position="27"/>
        <end position="265"/>
    </location>
</feature>
<name>K4G0M0_CALMI</name>
<reference evidence="10" key="1">
    <citation type="journal article" date="2006" name="Science">
        <title>Ancient noncoding elements conserved in the human genome.</title>
        <authorList>
            <person name="Venkatesh B."/>
            <person name="Kirkness E.F."/>
            <person name="Loh Y.H."/>
            <person name="Halpern A.L."/>
            <person name="Lee A.P."/>
            <person name="Johnson J."/>
            <person name="Dandona N."/>
            <person name="Viswanathan L.D."/>
            <person name="Tay A."/>
            <person name="Venter J.C."/>
            <person name="Strausberg R.L."/>
            <person name="Brenner S."/>
        </authorList>
    </citation>
    <scope>NUCLEOTIDE SEQUENCE [LARGE SCALE GENOMIC DNA]</scope>
</reference>
<evidence type="ECO:0000313" key="9">
    <source>
        <dbReference type="Ensembl" id="ENSCMIP00000048359.1"/>
    </source>
</evidence>
<keyword evidence="10" id="KW-1185">Reference proteome</keyword>
<dbReference type="PROSITE" id="PS00135">
    <property type="entry name" value="TRYPSIN_SER"/>
    <property type="match status" value="1"/>
</dbReference>
<dbReference type="GO" id="GO:0004252">
    <property type="term" value="F:serine-type endopeptidase activity"/>
    <property type="evidence" value="ECO:0007669"/>
    <property type="project" value="InterPro"/>
</dbReference>
<evidence type="ECO:0000256" key="1">
    <source>
        <dbReference type="ARBA" id="ARBA00022670"/>
    </source>
</evidence>
<dbReference type="FunFam" id="2.40.10.10:FF:000120">
    <property type="entry name" value="Putative serine protease"/>
    <property type="match status" value="1"/>
</dbReference>
<dbReference type="PANTHER" id="PTHR24271:SF52">
    <property type="entry name" value="GRANZYME K"/>
    <property type="match status" value="1"/>
</dbReference>
<evidence type="ECO:0000313" key="10">
    <source>
        <dbReference type="Proteomes" id="UP000314986"/>
    </source>
</evidence>
<dbReference type="CDD" id="cd00190">
    <property type="entry name" value="Tryp_SPc"/>
    <property type="match status" value="1"/>
</dbReference>
<dbReference type="InterPro" id="IPR033116">
    <property type="entry name" value="TRYPSIN_SER"/>
</dbReference>
<dbReference type="PROSITE" id="PS00134">
    <property type="entry name" value="TRYPSIN_HIS"/>
    <property type="match status" value="1"/>
</dbReference>
<dbReference type="InterPro" id="IPR043504">
    <property type="entry name" value="Peptidase_S1_PA_chymotrypsin"/>
</dbReference>
<dbReference type="Proteomes" id="UP000314986">
    <property type="component" value="Unassembled WGS sequence"/>
</dbReference>
<keyword evidence="3 6" id="KW-0378">Hydrolase</keyword>
<sequence>MMDVINMVILAFKIIFLALQGYICMEIIGGQDVKPHSRPYMASIQVDGNHKCGGALITPEWILTAAHCSLNIMHKRIEVLLGAHSLSNRTGKKEQLLKVVQVVPHKDFHLLRHDIMLLQLSHEAVLNKYVSTLKLPKSTEDIKPKTKCSIAGWGITNPRSTTPSDTLKKVNIEIMDRKVCNSEVCYNGDPLITEEMLCAGDKKYRKDSCLGDSGGPLICQTKMFRKKVYCGIIIGGGDECALRNKPGIYTRLSKNNLRWINDKIRVTTHNMTMD</sequence>
<keyword evidence="5" id="KW-1015">Disulfide bond</keyword>
<keyword evidence="4 6" id="KW-0720">Serine protease</keyword>
<evidence type="ECO:0000313" key="8">
    <source>
        <dbReference type="EMBL" id="AFK11461.1"/>
    </source>
</evidence>
<evidence type="ECO:0000259" key="7">
    <source>
        <dbReference type="PROSITE" id="PS50240"/>
    </source>
</evidence>
<dbReference type="STRING" id="7868.ENSCMIP00000048359"/>
<keyword evidence="1 6" id="KW-0645">Protease</keyword>
<evidence type="ECO:0000256" key="3">
    <source>
        <dbReference type="ARBA" id="ARBA00022801"/>
    </source>
</evidence>
<dbReference type="MEROPS" id="S01.146"/>
<dbReference type="GO" id="GO:0006508">
    <property type="term" value="P:proteolysis"/>
    <property type="evidence" value="ECO:0007669"/>
    <property type="project" value="UniProtKB-KW"/>
</dbReference>
<organism evidence="8">
    <name type="scientific">Callorhinchus milii</name>
    <name type="common">Ghost shark</name>
    <dbReference type="NCBI Taxonomy" id="7868"/>
    <lineage>
        <taxon>Eukaryota</taxon>
        <taxon>Metazoa</taxon>
        <taxon>Chordata</taxon>
        <taxon>Craniata</taxon>
        <taxon>Vertebrata</taxon>
        <taxon>Chondrichthyes</taxon>
        <taxon>Holocephali</taxon>
        <taxon>Chimaeriformes</taxon>
        <taxon>Callorhinchidae</taxon>
        <taxon>Callorhinchus</taxon>
    </lineage>
</organism>
<dbReference type="PROSITE" id="PS50240">
    <property type="entry name" value="TRYPSIN_DOM"/>
    <property type="match status" value="1"/>
</dbReference>
<dbReference type="SMART" id="SM00020">
    <property type="entry name" value="Tryp_SPc"/>
    <property type="match status" value="1"/>
</dbReference>
<dbReference type="InterPro" id="IPR001314">
    <property type="entry name" value="Peptidase_S1A"/>
</dbReference>
<reference evidence="8" key="3">
    <citation type="journal article" date="2012" name="PLoS ONE">
        <title>Sequencing and Analysis of Full-Length cDNAs, 5'-ESTs and 3'-ESTs from a Cartilaginous Fish, the Elephant Shark (Callorhinchus milii).</title>
        <authorList>
            <person name="Tan Y.Y."/>
            <person name="Kodzius R."/>
            <person name="Tay B.H."/>
            <person name="Tay A."/>
            <person name="Brenner S."/>
            <person name="Venkatesh B."/>
        </authorList>
    </citation>
    <scope>NUCLEOTIDE SEQUENCE</scope>
    <source>
        <tissue evidence="8">Spleen</tissue>
    </source>
</reference>
<accession>K4G0M0</accession>
<dbReference type="Pfam" id="PF00089">
    <property type="entry name" value="Trypsin"/>
    <property type="match status" value="1"/>
</dbReference>
<evidence type="ECO:0000256" key="4">
    <source>
        <dbReference type="ARBA" id="ARBA00022825"/>
    </source>
</evidence>
<dbReference type="SUPFAM" id="SSF50494">
    <property type="entry name" value="Trypsin-like serine proteases"/>
    <property type="match status" value="1"/>
</dbReference>
<dbReference type="InterPro" id="IPR001254">
    <property type="entry name" value="Trypsin_dom"/>
</dbReference>
<evidence type="ECO:0000256" key="2">
    <source>
        <dbReference type="ARBA" id="ARBA00022729"/>
    </source>
</evidence>
<dbReference type="Ensembl" id="ENSCMIT00000049033.1">
    <property type="protein sequence ID" value="ENSCMIP00000048359.1"/>
    <property type="gene ID" value="ENSCMIG00000019772.1"/>
</dbReference>
<reference evidence="10" key="4">
    <citation type="journal article" date="2014" name="Nature">
        <title>Elephant shark genome provides unique insights into gnathostome evolution.</title>
        <authorList>
            <consortium name="International Elephant Shark Genome Sequencing Consortium"/>
            <person name="Venkatesh B."/>
            <person name="Lee A.P."/>
            <person name="Ravi V."/>
            <person name="Maurya A.K."/>
            <person name="Lian M.M."/>
            <person name="Swann J.B."/>
            <person name="Ohta Y."/>
            <person name="Flajnik M.F."/>
            <person name="Sutoh Y."/>
            <person name="Kasahara M."/>
            <person name="Hoon S."/>
            <person name="Gangu V."/>
            <person name="Roy S.W."/>
            <person name="Irimia M."/>
            <person name="Korzh V."/>
            <person name="Kondrychyn I."/>
            <person name="Lim Z.W."/>
            <person name="Tay B.H."/>
            <person name="Tohari S."/>
            <person name="Kong K.W."/>
            <person name="Ho S."/>
            <person name="Lorente-Galdos B."/>
            <person name="Quilez J."/>
            <person name="Marques-Bonet T."/>
            <person name="Raney B.J."/>
            <person name="Ingham P.W."/>
            <person name="Tay A."/>
            <person name="Hillier L.W."/>
            <person name="Minx P."/>
            <person name="Boehm T."/>
            <person name="Wilson R.K."/>
            <person name="Brenner S."/>
            <person name="Warren W.C."/>
        </authorList>
    </citation>
    <scope>NUCLEOTIDE SEQUENCE [LARGE SCALE GENOMIC DNA]</scope>
</reference>
<reference evidence="10" key="2">
    <citation type="journal article" date="2007" name="PLoS Biol.">
        <title>Survey sequencing and comparative analysis of the elephant shark (Callorhinchus milii) genome.</title>
        <authorList>
            <person name="Venkatesh B."/>
            <person name="Kirkness E.F."/>
            <person name="Loh Y.H."/>
            <person name="Halpern A.L."/>
            <person name="Lee A.P."/>
            <person name="Johnson J."/>
            <person name="Dandona N."/>
            <person name="Viswanathan L.D."/>
            <person name="Tay A."/>
            <person name="Venter J.C."/>
            <person name="Strausberg R.L."/>
            <person name="Brenner S."/>
        </authorList>
    </citation>
    <scope>NUCLEOTIDE SEQUENCE [LARGE SCALE GENOMIC DNA]</scope>
</reference>